<evidence type="ECO:0000256" key="6">
    <source>
        <dbReference type="ARBA" id="ARBA00022801"/>
    </source>
</evidence>
<dbReference type="AlphaFoldDB" id="A0A0R2JJG7"/>
<dbReference type="EMBL" id="JQCD01000021">
    <property type="protein sequence ID" value="KRN77417.1"/>
    <property type="molecule type" value="Genomic_DNA"/>
</dbReference>
<dbReference type="Gene3D" id="2.30.42.10">
    <property type="match status" value="1"/>
</dbReference>
<comment type="cofactor">
    <cofactor evidence="1 11">
        <name>Zn(2+)</name>
        <dbReference type="ChEBI" id="CHEBI:29105"/>
    </cofactor>
</comment>
<keyword evidence="15" id="KW-1185">Reference proteome</keyword>
<dbReference type="CDD" id="cd23081">
    <property type="entry name" value="cpPDZ_EcRseP-like"/>
    <property type="match status" value="1"/>
</dbReference>
<keyword evidence="10 11" id="KW-0472">Membrane</keyword>
<evidence type="ECO:0000259" key="12">
    <source>
        <dbReference type="Pfam" id="PF02163"/>
    </source>
</evidence>
<feature type="transmembrane region" description="Helical" evidence="11">
    <location>
        <begin position="343"/>
        <end position="365"/>
    </location>
</feature>
<feature type="transmembrane region" description="Helical" evidence="11">
    <location>
        <begin position="6"/>
        <end position="29"/>
    </location>
</feature>
<evidence type="ECO:0000256" key="4">
    <source>
        <dbReference type="ARBA" id="ARBA00022670"/>
    </source>
</evidence>
<protein>
    <recommendedName>
        <fullName evidence="11">Zinc metalloprotease</fullName>
        <ecNumber evidence="11">3.4.24.-</ecNumber>
    </recommendedName>
</protein>
<comment type="subcellular location">
    <subcellularLocation>
        <location evidence="2">Membrane</location>
        <topology evidence="2">Multi-pass membrane protein</topology>
    </subcellularLocation>
</comment>
<dbReference type="EC" id="3.4.24.-" evidence="11"/>
<evidence type="ECO:0000256" key="7">
    <source>
        <dbReference type="ARBA" id="ARBA00022833"/>
    </source>
</evidence>
<comment type="similarity">
    <text evidence="3 11">Belongs to the peptidase M50B family.</text>
</comment>
<dbReference type="CDD" id="cd06163">
    <property type="entry name" value="S2P-M50_PDZ_RseP-like"/>
    <property type="match status" value="1"/>
</dbReference>
<name>A0A0R2JJG7_9LACO</name>
<dbReference type="InterPro" id="IPR004387">
    <property type="entry name" value="Pept_M50_Zn"/>
</dbReference>
<feature type="transmembrane region" description="Helical" evidence="11">
    <location>
        <begin position="394"/>
        <end position="417"/>
    </location>
</feature>
<keyword evidence="4 14" id="KW-0645">Protease</keyword>
<dbReference type="NCBIfam" id="TIGR00054">
    <property type="entry name" value="RIP metalloprotease RseP"/>
    <property type="match status" value="1"/>
</dbReference>
<keyword evidence="11" id="KW-0479">Metal-binding</keyword>
<keyword evidence="9 11" id="KW-0482">Metalloprotease</keyword>
<dbReference type="Pfam" id="PF02163">
    <property type="entry name" value="Peptidase_M50"/>
    <property type="match status" value="1"/>
</dbReference>
<keyword evidence="7 11" id="KW-0862">Zinc</keyword>
<dbReference type="InterPro" id="IPR041489">
    <property type="entry name" value="PDZ_6"/>
</dbReference>
<dbReference type="STRING" id="1620.IV67_GL001775"/>
<evidence type="ECO:0000256" key="5">
    <source>
        <dbReference type="ARBA" id="ARBA00022692"/>
    </source>
</evidence>
<dbReference type="Pfam" id="PF17820">
    <property type="entry name" value="PDZ_6"/>
    <property type="match status" value="1"/>
</dbReference>
<evidence type="ECO:0000256" key="3">
    <source>
        <dbReference type="ARBA" id="ARBA00007931"/>
    </source>
</evidence>
<keyword evidence="6 11" id="KW-0378">Hydrolase</keyword>
<comment type="caution">
    <text evidence="14">The sequence shown here is derived from an EMBL/GenBank/DDBJ whole genome shotgun (WGS) entry which is preliminary data.</text>
</comment>
<evidence type="ECO:0000256" key="11">
    <source>
        <dbReference type="RuleBase" id="RU362031"/>
    </source>
</evidence>
<reference evidence="14 15" key="1">
    <citation type="journal article" date="2015" name="Genome Announc.">
        <title>Expanding the biotechnology potential of lactobacilli through comparative genomics of 213 strains and associated genera.</title>
        <authorList>
            <person name="Sun Z."/>
            <person name="Harris H.M."/>
            <person name="McCann A."/>
            <person name="Guo C."/>
            <person name="Argimon S."/>
            <person name="Zhang W."/>
            <person name="Yang X."/>
            <person name="Jeffery I.B."/>
            <person name="Cooney J.C."/>
            <person name="Kagawa T.F."/>
            <person name="Liu W."/>
            <person name="Song Y."/>
            <person name="Salvetti E."/>
            <person name="Wrobel A."/>
            <person name="Rasinkangas P."/>
            <person name="Parkhill J."/>
            <person name="Rea M.C."/>
            <person name="O'Sullivan O."/>
            <person name="Ritari J."/>
            <person name="Douillard F.P."/>
            <person name="Paul Ross R."/>
            <person name="Yang R."/>
            <person name="Briner A.E."/>
            <person name="Felis G.E."/>
            <person name="de Vos W.M."/>
            <person name="Barrangou R."/>
            <person name="Klaenhammer T.R."/>
            <person name="Caufield P.W."/>
            <person name="Cui Y."/>
            <person name="Zhang H."/>
            <person name="O'Toole P.W."/>
        </authorList>
    </citation>
    <scope>NUCLEOTIDE SEQUENCE [LARGE SCALE GENOMIC DNA]</scope>
    <source>
        <strain evidence="14 15">DSM 20014</strain>
    </source>
</reference>
<dbReference type="InterPro" id="IPR008915">
    <property type="entry name" value="Peptidase_M50"/>
</dbReference>
<dbReference type="PATRIC" id="fig|1620.3.peg.1811"/>
<evidence type="ECO:0000313" key="14">
    <source>
        <dbReference type="EMBL" id="KRN77417.1"/>
    </source>
</evidence>
<keyword evidence="8 11" id="KW-1133">Transmembrane helix</keyword>
<proteinExistence type="inferred from homology"/>
<evidence type="ECO:0000313" key="15">
    <source>
        <dbReference type="Proteomes" id="UP000051673"/>
    </source>
</evidence>
<dbReference type="GO" id="GO:0046872">
    <property type="term" value="F:metal ion binding"/>
    <property type="evidence" value="ECO:0007669"/>
    <property type="project" value="UniProtKB-KW"/>
</dbReference>
<sequence length="422" mass="46459">MEKMMQTLITFILVFGVIVIVHEFGHFYFAKKSGVRVREFAIGMGPKLFQTQRNGTTYTLRILPVGGYVRMASRAEAEENPLQPGMTVMLGVVDGVVEKINLAEQVEIIGGRAFTVNDFDLVDALFIEGYFENEETLTRLPVDHDASMIESDGTELLIAPRDTQFESAKLWQRALINFAGPLNNFLLTIVLFTGVAFAMPGVTTTTLDEVQSNSPALQAGLKSGDDIKSIDGKKVRSWQDMQTMVQGSSAASLKMTYERNSKTQTVTVKPQAKEIQGQKVRQIGVTPELTKAPGARLNYAWQVTKQSATQIWRAIIGLFQSFSLNKLGGPVAIYKNTEQVSSYGLISVISFTAMLSINLGMMNLLPIPALDGGKLLLNLIEAIFRRPISEKVEMTVTIAGAALLVVLMIAVTGNDLFRYFIK</sequence>
<dbReference type="PANTHER" id="PTHR42837:SF2">
    <property type="entry name" value="MEMBRANE METALLOPROTEASE ARASP2, CHLOROPLASTIC-RELATED"/>
    <property type="match status" value="1"/>
</dbReference>
<evidence type="ECO:0000259" key="13">
    <source>
        <dbReference type="Pfam" id="PF17820"/>
    </source>
</evidence>
<evidence type="ECO:0000256" key="2">
    <source>
        <dbReference type="ARBA" id="ARBA00004141"/>
    </source>
</evidence>
<evidence type="ECO:0000256" key="10">
    <source>
        <dbReference type="ARBA" id="ARBA00023136"/>
    </source>
</evidence>
<dbReference type="SUPFAM" id="SSF50156">
    <property type="entry name" value="PDZ domain-like"/>
    <property type="match status" value="1"/>
</dbReference>
<gene>
    <name evidence="14" type="ORF">IV67_GL001775</name>
</gene>
<organism evidence="14 15">
    <name type="scientific">Weissella minor</name>
    <dbReference type="NCBI Taxonomy" id="1620"/>
    <lineage>
        <taxon>Bacteria</taxon>
        <taxon>Bacillati</taxon>
        <taxon>Bacillota</taxon>
        <taxon>Bacilli</taxon>
        <taxon>Lactobacillales</taxon>
        <taxon>Lactobacillaceae</taxon>
        <taxon>Weissella</taxon>
    </lineage>
</organism>
<keyword evidence="5 11" id="KW-0812">Transmembrane</keyword>
<dbReference type="Proteomes" id="UP000051673">
    <property type="component" value="Unassembled WGS sequence"/>
</dbReference>
<dbReference type="GO" id="GO:0004222">
    <property type="term" value="F:metalloendopeptidase activity"/>
    <property type="evidence" value="ECO:0007669"/>
    <property type="project" value="InterPro"/>
</dbReference>
<dbReference type="GO" id="GO:0016020">
    <property type="term" value="C:membrane"/>
    <property type="evidence" value="ECO:0007669"/>
    <property type="project" value="UniProtKB-SubCell"/>
</dbReference>
<evidence type="ECO:0000256" key="8">
    <source>
        <dbReference type="ARBA" id="ARBA00022989"/>
    </source>
</evidence>
<dbReference type="GO" id="GO:0006508">
    <property type="term" value="P:proteolysis"/>
    <property type="evidence" value="ECO:0007669"/>
    <property type="project" value="UniProtKB-KW"/>
</dbReference>
<feature type="domain" description="PDZ" evidence="13">
    <location>
        <begin position="209"/>
        <end position="259"/>
    </location>
</feature>
<accession>A0A0R2JJG7</accession>
<evidence type="ECO:0000256" key="9">
    <source>
        <dbReference type="ARBA" id="ARBA00023049"/>
    </source>
</evidence>
<feature type="domain" description="Peptidase M50" evidence="12">
    <location>
        <begin position="11"/>
        <end position="407"/>
    </location>
</feature>
<dbReference type="InterPro" id="IPR036034">
    <property type="entry name" value="PDZ_sf"/>
</dbReference>
<dbReference type="PANTHER" id="PTHR42837">
    <property type="entry name" value="REGULATOR OF SIGMA-E PROTEASE RSEP"/>
    <property type="match status" value="1"/>
</dbReference>
<evidence type="ECO:0000256" key="1">
    <source>
        <dbReference type="ARBA" id="ARBA00001947"/>
    </source>
</evidence>